<accession>A0AAD8X0P1</accession>
<dbReference type="EMBL" id="JAUUTY010000001">
    <property type="protein sequence ID" value="KAK1692478.1"/>
    <property type="molecule type" value="Genomic_DNA"/>
</dbReference>
<dbReference type="AlphaFoldDB" id="A0AAD8X0P1"/>
<dbReference type="InterPro" id="IPR013103">
    <property type="entry name" value="RVT_2"/>
</dbReference>
<organism evidence="3 4">
    <name type="scientific">Lolium multiflorum</name>
    <name type="common">Italian ryegrass</name>
    <name type="synonym">Lolium perenne subsp. multiflorum</name>
    <dbReference type="NCBI Taxonomy" id="4521"/>
    <lineage>
        <taxon>Eukaryota</taxon>
        <taxon>Viridiplantae</taxon>
        <taxon>Streptophyta</taxon>
        <taxon>Embryophyta</taxon>
        <taxon>Tracheophyta</taxon>
        <taxon>Spermatophyta</taxon>
        <taxon>Magnoliopsida</taxon>
        <taxon>Liliopsida</taxon>
        <taxon>Poales</taxon>
        <taxon>Poaceae</taxon>
        <taxon>BOP clade</taxon>
        <taxon>Pooideae</taxon>
        <taxon>Poodae</taxon>
        <taxon>Poeae</taxon>
        <taxon>Poeae Chloroplast Group 2 (Poeae type)</taxon>
        <taxon>Loliodinae</taxon>
        <taxon>Loliinae</taxon>
        <taxon>Lolium</taxon>
    </lineage>
</organism>
<evidence type="ECO:0000313" key="4">
    <source>
        <dbReference type="Proteomes" id="UP001231189"/>
    </source>
</evidence>
<feature type="region of interest" description="Disordered" evidence="1">
    <location>
        <begin position="81"/>
        <end position="119"/>
    </location>
</feature>
<sequence>MCRKLTRQQWYNQRITCISHFYAEQGVRYTKPEIVQGLVPPMKIEDFMSVVPHWADNNKRAVFMELVRNWVSENPDFKAVRDRNKVNRGHEGTHTAGSSSTDHYRDRDREESQEGTGEMEAWEHMKLVTPGPNESRPVPAKYFGKAKENKEKYCEKYAKLHPEVEDPTSEPIDEIKATLPSDSYGISSRTTCRSRAEVDAHLEEAYAAAYEEYLEKVQEHDLVKDTYFQWSSNQMATLTRFMMTGVREETQPEPPHPGSTPVFPSKEFYCMYKRQRQLTPSSPMVSLMSDDTHPDHACRLVKSLYDWFQRFHAYVRSIGVSGTGSDSSLFVLLHGTDMAYLFLFVDDIVLMASSTLLLRHIIDNLHRAFAMKDLGPLHFFLGIQVQCTPAGFFLSQERYAEDLFDRVVSLELSSIGH</sequence>
<comment type="caution">
    <text evidence="3">The sequence shown here is derived from an EMBL/GenBank/DDBJ whole genome shotgun (WGS) entry which is preliminary data.</text>
</comment>
<feature type="compositionally biased region" description="Basic and acidic residues" evidence="1">
    <location>
        <begin position="81"/>
        <end position="93"/>
    </location>
</feature>
<feature type="compositionally biased region" description="Basic and acidic residues" evidence="1">
    <location>
        <begin position="102"/>
        <end position="112"/>
    </location>
</feature>
<dbReference type="Pfam" id="PF07727">
    <property type="entry name" value="RVT_2"/>
    <property type="match status" value="1"/>
</dbReference>
<name>A0AAD8X0P1_LOLMU</name>
<proteinExistence type="predicted"/>
<keyword evidence="4" id="KW-1185">Reference proteome</keyword>
<evidence type="ECO:0000256" key="1">
    <source>
        <dbReference type="SAM" id="MobiDB-lite"/>
    </source>
</evidence>
<protein>
    <recommendedName>
        <fullName evidence="2">Reverse transcriptase Ty1/copia-type domain-containing protein</fullName>
    </recommendedName>
</protein>
<gene>
    <name evidence="3" type="ORF">QYE76_009175</name>
</gene>
<evidence type="ECO:0000259" key="2">
    <source>
        <dbReference type="Pfam" id="PF07727"/>
    </source>
</evidence>
<reference evidence="3" key="1">
    <citation type="submission" date="2023-07" db="EMBL/GenBank/DDBJ databases">
        <title>A chromosome-level genome assembly of Lolium multiflorum.</title>
        <authorList>
            <person name="Chen Y."/>
            <person name="Copetti D."/>
            <person name="Kolliker R."/>
            <person name="Studer B."/>
        </authorList>
    </citation>
    <scope>NUCLEOTIDE SEQUENCE</scope>
    <source>
        <strain evidence="3">02402/16</strain>
        <tissue evidence="3">Leaf</tissue>
    </source>
</reference>
<evidence type="ECO:0000313" key="3">
    <source>
        <dbReference type="EMBL" id="KAK1692478.1"/>
    </source>
</evidence>
<dbReference type="Proteomes" id="UP001231189">
    <property type="component" value="Unassembled WGS sequence"/>
</dbReference>
<feature type="domain" description="Reverse transcriptase Ty1/copia-type" evidence="2">
    <location>
        <begin position="291"/>
        <end position="404"/>
    </location>
</feature>